<reference evidence="6" key="1">
    <citation type="submission" date="2015-05" db="UniProtKB">
        <authorList>
            <consortium name="EnsemblMetazoa"/>
        </authorList>
    </citation>
    <scope>IDENTIFICATION</scope>
</reference>
<dbReference type="STRING" id="13249.T1I527"/>
<dbReference type="SUPFAM" id="SSF48334">
    <property type="entry name" value="DNA repair protein MutS, domain III"/>
    <property type="match status" value="1"/>
</dbReference>
<dbReference type="OMA" id="YYRTATT"/>
<dbReference type="PANTHER" id="PTHR11361">
    <property type="entry name" value="DNA MISMATCH REPAIR PROTEIN MUTS FAMILY MEMBER"/>
    <property type="match status" value="1"/>
</dbReference>
<evidence type="ECO:0000259" key="5">
    <source>
        <dbReference type="SMART" id="SM00534"/>
    </source>
</evidence>
<dbReference type="InterPro" id="IPR027417">
    <property type="entry name" value="P-loop_NTPase"/>
</dbReference>
<dbReference type="VEuPathDB" id="VectorBase:RPRC011396"/>
<dbReference type="AlphaFoldDB" id="T1I527"/>
<evidence type="ECO:0000313" key="6">
    <source>
        <dbReference type="EnsemblMetazoa" id="RPRC011396-PA"/>
    </source>
</evidence>
<comment type="similarity">
    <text evidence="1">Belongs to the DNA mismatch repair MutS family.</text>
</comment>
<dbReference type="EMBL" id="ACPB03011723">
    <property type="status" value="NOT_ANNOTATED_CDS"/>
    <property type="molecule type" value="Genomic_DNA"/>
</dbReference>
<dbReference type="GO" id="GO:0030983">
    <property type="term" value="F:mismatched DNA binding"/>
    <property type="evidence" value="ECO:0007669"/>
    <property type="project" value="InterPro"/>
</dbReference>
<keyword evidence="2" id="KW-0547">Nucleotide-binding</keyword>
<dbReference type="GO" id="GO:0140664">
    <property type="term" value="F:ATP-dependent DNA damage sensor activity"/>
    <property type="evidence" value="ECO:0007669"/>
    <property type="project" value="InterPro"/>
</dbReference>
<dbReference type="SMART" id="SM00534">
    <property type="entry name" value="MUTSac"/>
    <property type="match status" value="1"/>
</dbReference>
<dbReference type="PANTHER" id="PTHR11361:SF20">
    <property type="entry name" value="MUTS PROTEIN HOMOLOG 5"/>
    <property type="match status" value="1"/>
</dbReference>
<evidence type="ECO:0000256" key="1">
    <source>
        <dbReference type="ARBA" id="ARBA00006271"/>
    </source>
</evidence>
<dbReference type="InterPro" id="IPR036187">
    <property type="entry name" value="DNA_mismatch_repair_MutS_sf"/>
</dbReference>
<dbReference type="GO" id="GO:0051026">
    <property type="term" value="P:chiasma assembly"/>
    <property type="evidence" value="ECO:0007669"/>
    <property type="project" value="TreeGrafter"/>
</dbReference>
<dbReference type="GO" id="GO:0005634">
    <property type="term" value="C:nucleus"/>
    <property type="evidence" value="ECO:0007669"/>
    <property type="project" value="TreeGrafter"/>
</dbReference>
<protein>
    <submittedName>
        <fullName evidence="6">DNA_MISMATCH_REPAIR_2 domain-containing protein</fullName>
    </submittedName>
</protein>
<sequence>FQTIYFGLIFAEQCRRYPTIEMFKEIGDMLTPEMYYMANHIINILDLEKMEKFNVFIAREGFHSPLDRAKERYSKVQGVLNKVTPYEFDSVPEFINKIHLIYVPEMGFLLVIPFWAENLTNADLLLPSLQLKFCSNRVAYYKSWRCSMLDDLYGDPLTDIINEESKIIHSLWNYIRMHIHCVISLINAIIDLDCVFALGMLAREQNYVKPELVDENVLEISEGRHPILSCYLQSYIPNDTSLASMPGQNLNIIHGPVASGKSLYLKQVALIAYMVHIGSFVPASRVKIGLLSHIEVRIQTYESIISRSSSLLSEFRAMGAVTLKTYCRSLIILDEIGRCASEVDSIAMLASMINYIMNKDSNSAMVLVSTRLDIVEDCLPQGGRIPY</sequence>
<evidence type="ECO:0000313" key="7">
    <source>
        <dbReference type="Proteomes" id="UP000015103"/>
    </source>
</evidence>
<proteinExistence type="inferred from homology"/>
<dbReference type="HOGENOM" id="CLU_714912_0_0_1"/>
<dbReference type="InParanoid" id="T1I527"/>
<evidence type="ECO:0000256" key="4">
    <source>
        <dbReference type="ARBA" id="ARBA00023125"/>
    </source>
</evidence>
<dbReference type="GO" id="GO:0006298">
    <property type="term" value="P:mismatch repair"/>
    <property type="evidence" value="ECO:0007669"/>
    <property type="project" value="InterPro"/>
</dbReference>
<name>T1I527_RHOPR</name>
<dbReference type="EnsemblMetazoa" id="RPRC011396-RA">
    <property type="protein sequence ID" value="RPRC011396-PA"/>
    <property type="gene ID" value="RPRC011396"/>
</dbReference>
<dbReference type="Proteomes" id="UP000015103">
    <property type="component" value="Unassembled WGS sequence"/>
</dbReference>
<dbReference type="GO" id="GO:0005524">
    <property type="term" value="F:ATP binding"/>
    <property type="evidence" value="ECO:0007669"/>
    <property type="project" value="UniProtKB-KW"/>
</dbReference>
<evidence type="ECO:0000256" key="3">
    <source>
        <dbReference type="ARBA" id="ARBA00022840"/>
    </source>
</evidence>
<dbReference type="eggNOG" id="KOG0221">
    <property type="taxonomic scope" value="Eukaryota"/>
</dbReference>
<organism evidence="6 7">
    <name type="scientific">Rhodnius prolixus</name>
    <name type="common">Triatomid bug</name>
    <dbReference type="NCBI Taxonomy" id="13249"/>
    <lineage>
        <taxon>Eukaryota</taxon>
        <taxon>Metazoa</taxon>
        <taxon>Ecdysozoa</taxon>
        <taxon>Arthropoda</taxon>
        <taxon>Hexapoda</taxon>
        <taxon>Insecta</taxon>
        <taxon>Pterygota</taxon>
        <taxon>Neoptera</taxon>
        <taxon>Paraneoptera</taxon>
        <taxon>Hemiptera</taxon>
        <taxon>Heteroptera</taxon>
        <taxon>Panheteroptera</taxon>
        <taxon>Cimicomorpha</taxon>
        <taxon>Reduviidae</taxon>
        <taxon>Triatominae</taxon>
        <taxon>Rhodnius</taxon>
    </lineage>
</organism>
<accession>T1I527</accession>
<dbReference type="Gene3D" id="3.40.50.300">
    <property type="entry name" value="P-loop containing nucleotide triphosphate hydrolases"/>
    <property type="match status" value="1"/>
</dbReference>
<dbReference type="SUPFAM" id="SSF52540">
    <property type="entry name" value="P-loop containing nucleoside triphosphate hydrolases"/>
    <property type="match status" value="1"/>
</dbReference>
<dbReference type="Pfam" id="PF00488">
    <property type="entry name" value="MutS_V"/>
    <property type="match status" value="1"/>
</dbReference>
<dbReference type="InterPro" id="IPR045076">
    <property type="entry name" value="MutS"/>
</dbReference>
<keyword evidence="4" id="KW-0238">DNA-binding</keyword>
<keyword evidence="3" id="KW-0067">ATP-binding</keyword>
<feature type="domain" description="DNA mismatch repair proteins mutS family" evidence="5">
    <location>
        <begin position="248"/>
        <end position="384"/>
    </location>
</feature>
<keyword evidence="7" id="KW-1185">Reference proteome</keyword>
<dbReference type="InterPro" id="IPR000432">
    <property type="entry name" value="DNA_mismatch_repair_MutS_C"/>
</dbReference>
<evidence type="ECO:0000256" key="2">
    <source>
        <dbReference type="ARBA" id="ARBA00022741"/>
    </source>
</evidence>